<dbReference type="InterPro" id="IPR019734">
    <property type="entry name" value="TPR_rpt"/>
</dbReference>
<protein>
    <submittedName>
        <fullName evidence="5">Uncharacterized protein</fullName>
    </submittedName>
</protein>
<evidence type="ECO:0000313" key="5">
    <source>
        <dbReference type="EMBL" id="MEQ2208094.1"/>
    </source>
</evidence>
<dbReference type="InterPro" id="IPR011990">
    <property type="entry name" value="TPR-like_helical_dom_sf"/>
</dbReference>
<comment type="caution">
    <text evidence="5">The sequence shown here is derived from an EMBL/GenBank/DDBJ whole genome shotgun (WGS) entry which is preliminary data.</text>
</comment>
<comment type="subcellular location">
    <subcellularLocation>
        <location evidence="1">Nucleus</location>
    </subcellularLocation>
</comment>
<evidence type="ECO:0000256" key="2">
    <source>
        <dbReference type="ARBA" id="ARBA00022737"/>
    </source>
</evidence>
<sequence length="197" mass="21797">MRSLAACCCSSPGSNDICQQVQLSLGDFVAARRSLKKALLLGSHQPGDKKAVKKAFKYADKGCKLEEELSEDQGSRPSSHQAVELFEQLGDLYCKVGYYSKALDAYRAQGAEALGKPARELAVIHVSLAATYTDLRQHSKAVEHYRKELALRQGNSTEHMAEHRSSSGGEWLHLRRRRKQLQFGFKLCTGDWAGQAA</sequence>
<reference evidence="5 6" key="1">
    <citation type="submission" date="2021-06" db="EMBL/GenBank/DDBJ databases">
        <authorList>
            <person name="Palmer J.M."/>
        </authorList>
    </citation>
    <scope>NUCLEOTIDE SEQUENCE [LARGE SCALE GENOMIC DNA]</scope>
    <source>
        <strain evidence="5 6">XC_2019</strain>
        <tissue evidence="5">Muscle</tissue>
    </source>
</reference>
<dbReference type="Gene3D" id="1.25.40.10">
    <property type="entry name" value="Tetratricopeptide repeat domain"/>
    <property type="match status" value="1"/>
</dbReference>
<accession>A0ABV0RJ70</accession>
<dbReference type="Pfam" id="PF13176">
    <property type="entry name" value="TPR_7"/>
    <property type="match status" value="2"/>
</dbReference>
<feature type="non-terminal residue" evidence="5">
    <location>
        <position position="197"/>
    </location>
</feature>
<dbReference type="PANTHER" id="PTHR46358:SF1">
    <property type="entry name" value="TONSOKU-LIKE PROTEIN"/>
    <property type="match status" value="1"/>
</dbReference>
<keyword evidence="3" id="KW-0539">Nucleus</keyword>
<dbReference type="Proteomes" id="UP001434883">
    <property type="component" value="Unassembled WGS sequence"/>
</dbReference>
<evidence type="ECO:0000256" key="1">
    <source>
        <dbReference type="ARBA" id="ARBA00004123"/>
    </source>
</evidence>
<proteinExistence type="predicted"/>
<gene>
    <name evidence="5" type="ORF">XENOCAPTIV_025274</name>
</gene>
<evidence type="ECO:0000256" key="4">
    <source>
        <dbReference type="PROSITE-ProRule" id="PRU00339"/>
    </source>
</evidence>
<keyword evidence="2" id="KW-0677">Repeat</keyword>
<dbReference type="InterPro" id="IPR052311">
    <property type="entry name" value="MMS22L-TONSL_complex_comp"/>
</dbReference>
<keyword evidence="6" id="KW-1185">Reference proteome</keyword>
<feature type="repeat" description="TPR" evidence="4">
    <location>
        <begin position="122"/>
        <end position="155"/>
    </location>
</feature>
<dbReference type="PROSITE" id="PS50005">
    <property type="entry name" value="TPR"/>
    <property type="match status" value="1"/>
</dbReference>
<dbReference type="EMBL" id="JAHRIN010048081">
    <property type="protein sequence ID" value="MEQ2208094.1"/>
    <property type="molecule type" value="Genomic_DNA"/>
</dbReference>
<name>A0ABV0RJ70_9TELE</name>
<keyword evidence="4" id="KW-0802">TPR repeat</keyword>
<evidence type="ECO:0000256" key="3">
    <source>
        <dbReference type="ARBA" id="ARBA00023242"/>
    </source>
</evidence>
<dbReference type="PANTHER" id="PTHR46358">
    <property type="entry name" value="TONSOKU-LIKE PROTEIN"/>
    <property type="match status" value="1"/>
</dbReference>
<organism evidence="5 6">
    <name type="scientific">Xenoophorus captivus</name>
    <dbReference type="NCBI Taxonomy" id="1517983"/>
    <lineage>
        <taxon>Eukaryota</taxon>
        <taxon>Metazoa</taxon>
        <taxon>Chordata</taxon>
        <taxon>Craniata</taxon>
        <taxon>Vertebrata</taxon>
        <taxon>Euteleostomi</taxon>
        <taxon>Actinopterygii</taxon>
        <taxon>Neopterygii</taxon>
        <taxon>Teleostei</taxon>
        <taxon>Neoteleostei</taxon>
        <taxon>Acanthomorphata</taxon>
        <taxon>Ovalentaria</taxon>
        <taxon>Atherinomorphae</taxon>
        <taxon>Cyprinodontiformes</taxon>
        <taxon>Goodeidae</taxon>
        <taxon>Xenoophorus</taxon>
    </lineage>
</organism>
<evidence type="ECO:0000313" key="6">
    <source>
        <dbReference type="Proteomes" id="UP001434883"/>
    </source>
</evidence>
<dbReference type="SUPFAM" id="SSF48452">
    <property type="entry name" value="TPR-like"/>
    <property type="match status" value="1"/>
</dbReference>